<evidence type="ECO:0000256" key="5">
    <source>
        <dbReference type="ARBA" id="ARBA00022750"/>
    </source>
</evidence>
<keyword evidence="6 9" id="KW-0378">Hydrolase</keyword>
<proteinExistence type="inferred from homology"/>
<name>A0A7C8HEE3_9FIRM</name>
<dbReference type="UniPathway" id="UPA00665"/>
<keyword evidence="5 9" id="KW-0064">Aspartyl protease</keyword>
<evidence type="ECO:0000256" key="10">
    <source>
        <dbReference type="RuleBase" id="RU004181"/>
    </source>
</evidence>
<keyword evidence="12" id="KW-1185">Reference proteome</keyword>
<reference evidence="11 12" key="1">
    <citation type="submission" date="2019-12" db="EMBL/GenBank/DDBJ databases">
        <title>Defluviitalea raffinosedens, isolated from a biogas fermenter, genome sequencing and characterization.</title>
        <authorList>
            <person name="Rettenmaier R."/>
            <person name="Schneider M."/>
            <person name="Neuhaus K."/>
            <person name="Liebl W."/>
            <person name="Zverlov V."/>
        </authorList>
    </citation>
    <scope>NUCLEOTIDE SEQUENCE [LARGE SCALE GENOMIC DNA]</scope>
    <source>
        <strain evidence="11 12">249c-K6</strain>
    </source>
</reference>
<evidence type="ECO:0000256" key="8">
    <source>
        <dbReference type="ARBA" id="ARBA00023136"/>
    </source>
</evidence>
<dbReference type="GO" id="GO:0004190">
    <property type="term" value="F:aspartic-type endopeptidase activity"/>
    <property type="evidence" value="ECO:0007669"/>
    <property type="project" value="UniProtKB-UniRule"/>
</dbReference>
<dbReference type="EMBL" id="WSLF01000006">
    <property type="protein sequence ID" value="KAE9634051.1"/>
    <property type="molecule type" value="Genomic_DNA"/>
</dbReference>
<evidence type="ECO:0000256" key="6">
    <source>
        <dbReference type="ARBA" id="ARBA00022801"/>
    </source>
</evidence>
<evidence type="ECO:0000256" key="4">
    <source>
        <dbReference type="ARBA" id="ARBA00022692"/>
    </source>
</evidence>
<feature type="active site" evidence="9">
    <location>
        <position position="113"/>
    </location>
</feature>
<feature type="active site" evidence="9">
    <location>
        <position position="129"/>
    </location>
</feature>
<comment type="similarity">
    <text evidence="1 9 10">Belongs to the peptidase A8 family.</text>
</comment>
<dbReference type="EC" id="3.4.23.36" evidence="9"/>
<dbReference type="OrthoDB" id="1770665at2"/>
<keyword evidence="4 9" id="KW-0812">Transmembrane</keyword>
<evidence type="ECO:0000256" key="1">
    <source>
        <dbReference type="ARBA" id="ARBA00006139"/>
    </source>
</evidence>
<dbReference type="PRINTS" id="PR00781">
    <property type="entry name" value="LIPOSIGPTASE"/>
</dbReference>
<dbReference type="PANTHER" id="PTHR33695">
    <property type="entry name" value="LIPOPROTEIN SIGNAL PEPTIDASE"/>
    <property type="match status" value="1"/>
</dbReference>
<feature type="transmembrane region" description="Helical" evidence="9">
    <location>
        <begin position="58"/>
        <end position="76"/>
    </location>
</feature>
<sequence length="151" mass="17109">MIFLIIFISIIILDQWTKKLAEKNLKSGESRPILNNIMRLTLHKNKGAALNLFENHSGFIKIVTAPTILFAIIYLLKIIKNKGFTLTKIAIAFIAGGGAGNLIDRIKKGYVVDFFYFNFKKCPIFNIADLFIIFGAILLQFLLLFKKTPID</sequence>
<keyword evidence="2 9" id="KW-1003">Cell membrane</keyword>
<comment type="catalytic activity">
    <reaction evidence="9">
        <text>Release of signal peptides from bacterial membrane prolipoproteins. Hydrolyzes -Xaa-Yaa-Zaa-|-(S,diacylglyceryl)Cys-, in which Xaa is hydrophobic (preferably Leu), and Yaa (Ala or Ser) and Zaa (Gly or Ala) have small, neutral side chains.</text>
        <dbReference type="EC" id="3.4.23.36"/>
    </reaction>
</comment>
<comment type="caution">
    <text evidence="11">The sequence shown here is derived from an EMBL/GenBank/DDBJ whole genome shotgun (WGS) entry which is preliminary data.</text>
</comment>
<evidence type="ECO:0000256" key="7">
    <source>
        <dbReference type="ARBA" id="ARBA00022989"/>
    </source>
</evidence>
<protein>
    <recommendedName>
        <fullName evidence="9">Lipoprotein signal peptidase</fullName>
        <ecNumber evidence="9">3.4.23.36</ecNumber>
    </recommendedName>
    <alternativeName>
        <fullName evidence="9">Prolipoprotein signal peptidase</fullName>
    </alternativeName>
    <alternativeName>
        <fullName evidence="9">Signal peptidase II</fullName>
        <shortName evidence="9">SPase II</shortName>
    </alternativeName>
</protein>
<keyword evidence="3 9" id="KW-0645">Protease</keyword>
<dbReference type="PANTHER" id="PTHR33695:SF1">
    <property type="entry name" value="LIPOPROTEIN SIGNAL PEPTIDASE"/>
    <property type="match status" value="1"/>
</dbReference>
<dbReference type="RefSeq" id="WP_158740333.1">
    <property type="nucleotide sequence ID" value="NZ_JAFBEP010000008.1"/>
</dbReference>
<feature type="transmembrane region" description="Helical" evidence="9">
    <location>
        <begin position="123"/>
        <end position="145"/>
    </location>
</feature>
<keyword evidence="7 9" id="KW-1133">Transmembrane helix</keyword>
<evidence type="ECO:0000256" key="2">
    <source>
        <dbReference type="ARBA" id="ARBA00022475"/>
    </source>
</evidence>
<dbReference type="InterPro" id="IPR001872">
    <property type="entry name" value="Peptidase_A8"/>
</dbReference>
<dbReference type="Proteomes" id="UP000483018">
    <property type="component" value="Unassembled WGS sequence"/>
</dbReference>
<gene>
    <name evidence="9 11" type="primary">lspA</name>
    <name evidence="11" type="ORF">GND95_07975</name>
</gene>
<accession>A0A7C8HEE3</accession>
<evidence type="ECO:0000256" key="3">
    <source>
        <dbReference type="ARBA" id="ARBA00022670"/>
    </source>
</evidence>
<organism evidence="11 12">
    <name type="scientific">Defluviitalea raffinosedens</name>
    <dbReference type="NCBI Taxonomy" id="1450156"/>
    <lineage>
        <taxon>Bacteria</taxon>
        <taxon>Bacillati</taxon>
        <taxon>Bacillota</taxon>
        <taxon>Clostridia</taxon>
        <taxon>Lachnospirales</taxon>
        <taxon>Defluviitaleaceae</taxon>
        <taxon>Defluviitalea</taxon>
    </lineage>
</organism>
<dbReference type="Pfam" id="PF01252">
    <property type="entry name" value="Peptidase_A8"/>
    <property type="match status" value="1"/>
</dbReference>
<dbReference type="GO" id="GO:0005886">
    <property type="term" value="C:plasma membrane"/>
    <property type="evidence" value="ECO:0007669"/>
    <property type="project" value="UniProtKB-SubCell"/>
</dbReference>
<dbReference type="AlphaFoldDB" id="A0A7C8HEE3"/>
<comment type="subcellular location">
    <subcellularLocation>
        <location evidence="9">Cell membrane</location>
        <topology evidence="9">Multi-pass membrane protein</topology>
    </subcellularLocation>
</comment>
<comment type="pathway">
    <text evidence="9">Protein modification; lipoprotein biosynthesis (signal peptide cleavage).</text>
</comment>
<dbReference type="NCBIfam" id="TIGR00077">
    <property type="entry name" value="lspA"/>
    <property type="match status" value="1"/>
</dbReference>
<comment type="function">
    <text evidence="9">This protein specifically catalyzes the removal of signal peptides from prolipoproteins.</text>
</comment>
<keyword evidence="8 9" id="KW-0472">Membrane</keyword>
<dbReference type="HAMAP" id="MF_00161">
    <property type="entry name" value="LspA"/>
    <property type="match status" value="1"/>
</dbReference>
<feature type="transmembrane region" description="Helical" evidence="9">
    <location>
        <begin position="83"/>
        <end position="103"/>
    </location>
</feature>
<evidence type="ECO:0000313" key="11">
    <source>
        <dbReference type="EMBL" id="KAE9634051.1"/>
    </source>
</evidence>
<dbReference type="GO" id="GO:0006508">
    <property type="term" value="P:proteolysis"/>
    <property type="evidence" value="ECO:0007669"/>
    <property type="project" value="UniProtKB-KW"/>
</dbReference>
<comment type="caution">
    <text evidence="9">Lacks conserved residue(s) required for the propagation of feature annotation.</text>
</comment>
<evidence type="ECO:0000256" key="9">
    <source>
        <dbReference type="HAMAP-Rule" id="MF_00161"/>
    </source>
</evidence>
<evidence type="ECO:0000313" key="12">
    <source>
        <dbReference type="Proteomes" id="UP000483018"/>
    </source>
</evidence>